<evidence type="ECO:0000259" key="2">
    <source>
        <dbReference type="Pfam" id="PF07002"/>
    </source>
</evidence>
<organism evidence="3 4">
    <name type="scientific">Meloidogyne enterolobii</name>
    <name type="common">Root-knot nematode worm</name>
    <name type="synonym">Meloidogyne mayaguensis</name>
    <dbReference type="NCBI Taxonomy" id="390850"/>
    <lineage>
        <taxon>Eukaryota</taxon>
        <taxon>Metazoa</taxon>
        <taxon>Ecdysozoa</taxon>
        <taxon>Nematoda</taxon>
        <taxon>Chromadorea</taxon>
        <taxon>Rhabditida</taxon>
        <taxon>Tylenchina</taxon>
        <taxon>Tylenchomorpha</taxon>
        <taxon>Tylenchoidea</taxon>
        <taxon>Meloidogynidae</taxon>
        <taxon>Meloidogyninae</taxon>
        <taxon>Meloidogyne</taxon>
    </lineage>
</organism>
<evidence type="ECO:0000313" key="3">
    <source>
        <dbReference type="EMBL" id="CAD2166274.1"/>
    </source>
</evidence>
<dbReference type="Proteomes" id="UP000580250">
    <property type="component" value="Unassembled WGS sequence"/>
</dbReference>
<feature type="region of interest" description="Disordered" evidence="1">
    <location>
        <begin position="690"/>
        <end position="714"/>
    </location>
</feature>
<dbReference type="InterPro" id="IPR045052">
    <property type="entry name" value="Copine"/>
</dbReference>
<sequence>MNMAKLRQILEFRRATKMPPLLPPKRSKKQDEGKRNNQREILDIHLKLREFIGTRKTENGGSSIVCAFSESEEAQRGPWRVTTASELLNSGVGKKYFELPNVFAIEFQLERQQYLRLDICDLLETQNEAKSFGYCVFSVSELVCARNGKIQRKLINDGTGQEIAEAILSCTLRPKTHAIILQFAANNLYKKGINATTQIFFEIYRLPIDGGCEDNIEFERRNNIEDELNANTSNGQRKISISGSPTEISGATKNKNSLIYRSESLKWNSGRIIWRTFTLQSSEICVGNQQLRFRCLQELDQSKLPDSPPQVLGEFTTDFNKLQRGQGFENIYFLSYEGNRNRKKSAGTFELCRFHQAYNPSFLEYIFAGSFLNLAFAVDFSRSDSAVDENNLRRYVSDVELSISAFGEPLREFQSSNSYAAFGLGAKIPPQFRESQEFCLNLETDPYCRGLSSVFSAFKTSFVNVQPLNMAHLSHVIYYVAKLAQNSLSRASLALSSGMETITDYNAPNYFVLVIITRGVFDDLKETVQAIIFASRSPISIIFVEICNDQKREEITELERLATAGTRLNYHGRKPERDCTQYVSISSCRFEESKPNDLKALIAERGLSTIGQQMCTWMLRNGYQKVPPTVDMQMLDPILTDISAQNISLTVQSNRSGGPSTSTSSNATTISRPTSWKRSLFNQFSLRQFRKTSKQRNQNNQKQLNSAGNRSTST</sequence>
<feature type="compositionally biased region" description="Low complexity" evidence="1">
    <location>
        <begin position="653"/>
        <end position="672"/>
    </location>
</feature>
<proteinExistence type="predicted"/>
<comment type="caution">
    <text evidence="3">The sequence shown here is derived from an EMBL/GenBank/DDBJ whole genome shotgun (WGS) entry which is preliminary data.</text>
</comment>
<dbReference type="SUPFAM" id="SSF53300">
    <property type="entry name" value="vWA-like"/>
    <property type="match status" value="1"/>
</dbReference>
<evidence type="ECO:0000256" key="1">
    <source>
        <dbReference type="SAM" id="MobiDB-lite"/>
    </source>
</evidence>
<dbReference type="GO" id="GO:0005544">
    <property type="term" value="F:calcium-dependent phospholipid binding"/>
    <property type="evidence" value="ECO:0007669"/>
    <property type="project" value="InterPro"/>
</dbReference>
<dbReference type="GO" id="GO:0071277">
    <property type="term" value="P:cellular response to calcium ion"/>
    <property type="evidence" value="ECO:0007669"/>
    <property type="project" value="TreeGrafter"/>
</dbReference>
<feature type="region of interest" description="Disordered" evidence="1">
    <location>
        <begin position="17"/>
        <end position="36"/>
    </location>
</feature>
<protein>
    <recommendedName>
        <fullName evidence="2">Copine C-terminal domain-containing protein</fullName>
    </recommendedName>
</protein>
<dbReference type="Pfam" id="PF07002">
    <property type="entry name" value="Copine"/>
    <property type="match status" value="1"/>
</dbReference>
<dbReference type="AlphaFoldDB" id="A0A6V7UX33"/>
<feature type="region of interest" description="Disordered" evidence="1">
    <location>
        <begin position="651"/>
        <end position="672"/>
    </location>
</feature>
<gene>
    <name evidence="3" type="ORF">MENT_LOCUS17725</name>
</gene>
<dbReference type="PANTHER" id="PTHR10857">
    <property type="entry name" value="COPINE"/>
    <property type="match status" value="1"/>
</dbReference>
<reference evidence="3 4" key="1">
    <citation type="submission" date="2020-08" db="EMBL/GenBank/DDBJ databases">
        <authorList>
            <person name="Koutsovoulos G."/>
            <person name="Danchin GJ E."/>
        </authorList>
    </citation>
    <scope>NUCLEOTIDE SEQUENCE [LARGE SCALE GENOMIC DNA]</scope>
</reference>
<accession>A0A6V7UX33</accession>
<evidence type="ECO:0000313" key="4">
    <source>
        <dbReference type="Proteomes" id="UP000580250"/>
    </source>
</evidence>
<dbReference type="PANTHER" id="PTHR10857:SF131">
    <property type="entry name" value="COPINE C-TERMINAL DOMAIN-CONTAINING PROTEIN"/>
    <property type="match status" value="1"/>
</dbReference>
<dbReference type="OrthoDB" id="5855668at2759"/>
<dbReference type="GO" id="GO:0005886">
    <property type="term" value="C:plasma membrane"/>
    <property type="evidence" value="ECO:0007669"/>
    <property type="project" value="TreeGrafter"/>
</dbReference>
<feature type="domain" description="Copine C-terminal" evidence="2">
    <location>
        <begin position="400"/>
        <end position="623"/>
    </location>
</feature>
<name>A0A6V7UX33_MELEN</name>
<dbReference type="InterPro" id="IPR010734">
    <property type="entry name" value="Copine_C"/>
</dbReference>
<dbReference type="EMBL" id="CAJEWN010000116">
    <property type="protein sequence ID" value="CAD2166274.1"/>
    <property type="molecule type" value="Genomic_DNA"/>
</dbReference>
<dbReference type="InterPro" id="IPR036465">
    <property type="entry name" value="vWFA_dom_sf"/>
</dbReference>
<feature type="compositionally biased region" description="Low complexity" evidence="1">
    <location>
        <begin position="695"/>
        <end position="705"/>
    </location>
</feature>